<name>A0A814U9R8_9BILA</name>
<evidence type="ECO:0000256" key="1">
    <source>
        <dbReference type="SAM" id="Coils"/>
    </source>
</evidence>
<evidence type="ECO:0000313" key="4">
    <source>
        <dbReference type="EMBL" id="CAF1172338.1"/>
    </source>
</evidence>
<feature type="domain" description="PH" evidence="3">
    <location>
        <begin position="297"/>
        <end position="394"/>
    </location>
</feature>
<dbReference type="Proteomes" id="UP000681722">
    <property type="component" value="Unassembled WGS sequence"/>
</dbReference>
<keyword evidence="6" id="KW-1185">Reference proteome</keyword>
<dbReference type="SUPFAM" id="SSF50729">
    <property type="entry name" value="PH domain-like"/>
    <property type="match status" value="2"/>
</dbReference>
<sequence length="959" mass="113064">MTWSANSATVTLSRKSCKYGYLFVAPAELNFSDEHDRIRKWQWRHFVLFDDGELTYSLDENPFTLPQERIDLRKCSIVQSSDDYTGHSNSLEIQLNNSKQYFIKSTSKDDIRRWQQLLIQYSSKSASSTLKSSSGRHLTSVLLTQYQPSDPSLLPSNQENQQEKIILYPSKTVQNSTIESNRIRDASVIRLRRKLNELSSEYADETKKREQYLNNINKFISTTTTQPRTCLDLTNSHSNERKTKQQIHKERKLNTERSKSLPRVSLAEDNPEQSSTKENMNNYNKQNDEKIHSINGTVIRKGWLSKLEKNQKDWRRYWFILTEESLFYYQDENVDENQTSAGKFDLIYCNSVEELPTTDNNAFVINTSYEQIQLVAVTSGIRKNWIDSLVQCIKQVRLTISIRSKEILTRKFDTLRSHLEHIKNDYHYLMEKKNQMAVNKSDDQIKHDKVSENNKTIRSVIFYPENSSLTDDLVPSKDILPIATIMTNSQKISPTKVLKHSTHYDRDNHHAVISTDLVKVVHSKQEMISQLEQKLMETEQKYQNLMIQFKQNNLQLKYDNERKENLILRDKLVKLEDKLFDSDRRSQILNELKLEVDQMQQVFDNLEKENNQLNDQLSTLKDNCSILEEDYKTAQMKLSLANKQIEQLEKLLDSPVEKKTIAEYKNKSGKINSTMTMSKKKEEILLSCLDDDTNIIEKLREDLLLADLDNSELNKENRDLYFQLKQALEQIQQLKSTKISNSLYRSHSQIVSFPYQLSNSDPLLTRHDQYDRLINIFRSIRTILIDEYTRLVNFINLFKEHKDYLKDLGQVHIDHVHLKQYLNLNSEKINERVNHLVIEHIYMCAANSRSFLKKYSHLFEQLNQIEFEPSLNEQLDQTLNMYSIINNPLLTKMKNIFDQKSLSSYMDDEKLRILEKLNEIWNQYELNARVNLNNIIQTKYDQLIFFHSKNELMKVVLEF</sequence>
<keyword evidence="1" id="KW-0175">Coiled coil</keyword>
<proteinExistence type="predicted"/>
<accession>A0A814U9R8</accession>
<feature type="compositionally biased region" description="Polar residues" evidence="2">
    <location>
        <begin position="272"/>
        <end position="285"/>
    </location>
</feature>
<feature type="coiled-coil region" evidence="1">
    <location>
        <begin position="696"/>
        <end position="737"/>
    </location>
</feature>
<dbReference type="PANTHER" id="PTHR17271:SF1">
    <property type="entry name" value="PROTEIN OUTSPREAD"/>
    <property type="match status" value="1"/>
</dbReference>
<dbReference type="PANTHER" id="PTHR17271">
    <property type="entry name" value="PLECKSTRIN HOMOLOGY PH DOMAIN-CONTAINING PROTEIN"/>
    <property type="match status" value="1"/>
</dbReference>
<feature type="region of interest" description="Disordered" evidence="2">
    <location>
        <begin position="230"/>
        <end position="288"/>
    </location>
</feature>
<dbReference type="PROSITE" id="PS50003">
    <property type="entry name" value="PH_DOMAIN"/>
    <property type="match status" value="2"/>
</dbReference>
<feature type="domain" description="PH" evidence="3">
    <location>
        <begin position="15"/>
        <end position="123"/>
    </location>
</feature>
<dbReference type="Pfam" id="PF00169">
    <property type="entry name" value="PH"/>
    <property type="match status" value="2"/>
</dbReference>
<dbReference type="AlphaFoldDB" id="A0A814U9R8"/>
<dbReference type="OrthoDB" id="9942268at2759"/>
<gene>
    <name evidence="4" type="ORF">GPM918_LOCUS22254</name>
    <name evidence="5" type="ORF">SRO942_LOCUS22247</name>
</gene>
<protein>
    <recommendedName>
        <fullName evidence="3">PH domain-containing protein</fullName>
    </recommendedName>
</protein>
<organism evidence="4 6">
    <name type="scientific">Didymodactylos carnosus</name>
    <dbReference type="NCBI Taxonomy" id="1234261"/>
    <lineage>
        <taxon>Eukaryota</taxon>
        <taxon>Metazoa</taxon>
        <taxon>Spiralia</taxon>
        <taxon>Gnathifera</taxon>
        <taxon>Rotifera</taxon>
        <taxon>Eurotatoria</taxon>
        <taxon>Bdelloidea</taxon>
        <taxon>Philodinida</taxon>
        <taxon>Philodinidae</taxon>
        <taxon>Didymodactylos</taxon>
    </lineage>
</organism>
<comment type="caution">
    <text evidence="4">The sequence shown here is derived from an EMBL/GenBank/DDBJ whole genome shotgun (WGS) entry which is preliminary data.</text>
</comment>
<dbReference type="SMART" id="SM00233">
    <property type="entry name" value="PH"/>
    <property type="match status" value="2"/>
</dbReference>
<dbReference type="InterPro" id="IPR052223">
    <property type="entry name" value="Actin_Cytoskeleton_Reg"/>
</dbReference>
<dbReference type="InterPro" id="IPR001849">
    <property type="entry name" value="PH_domain"/>
</dbReference>
<dbReference type="Gene3D" id="2.30.29.30">
    <property type="entry name" value="Pleckstrin-homology domain (PH domain)/Phosphotyrosine-binding domain (PTB)"/>
    <property type="match status" value="2"/>
</dbReference>
<dbReference type="GO" id="GO:0015629">
    <property type="term" value="C:actin cytoskeleton"/>
    <property type="evidence" value="ECO:0007669"/>
    <property type="project" value="TreeGrafter"/>
</dbReference>
<evidence type="ECO:0000256" key="2">
    <source>
        <dbReference type="SAM" id="MobiDB-lite"/>
    </source>
</evidence>
<evidence type="ECO:0000259" key="3">
    <source>
        <dbReference type="PROSITE" id="PS50003"/>
    </source>
</evidence>
<dbReference type="Proteomes" id="UP000663829">
    <property type="component" value="Unassembled WGS sequence"/>
</dbReference>
<feature type="coiled-coil region" evidence="1">
    <location>
        <begin position="188"/>
        <end position="215"/>
    </location>
</feature>
<dbReference type="GO" id="GO:0051015">
    <property type="term" value="F:actin filament binding"/>
    <property type="evidence" value="ECO:0007669"/>
    <property type="project" value="TreeGrafter"/>
</dbReference>
<dbReference type="EMBL" id="CAJNOQ010007562">
    <property type="protein sequence ID" value="CAF1172338.1"/>
    <property type="molecule type" value="Genomic_DNA"/>
</dbReference>
<reference evidence="4" key="1">
    <citation type="submission" date="2021-02" db="EMBL/GenBank/DDBJ databases">
        <authorList>
            <person name="Nowell W R."/>
        </authorList>
    </citation>
    <scope>NUCLEOTIDE SEQUENCE</scope>
</reference>
<dbReference type="InterPro" id="IPR011993">
    <property type="entry name" value="PH-like_dom_sf"/>
</dbReference>
<feature type="coiled-coil region" evidence="1">
    <location>
        <begin position="521"/>
        <end position="651"/>
    </location>
</feature>
<dbReference type="EMBL" id="CAJOBC010007560">
    <property type="protein sequence ID" value="CAF3936165.1"/>
    <property type="molecule type" value="Genomic_DNA"/>
</dbReference>
<evidence type="ECO:0000313" key="6">
    <source>
        <dbReference type="Proteomes" id="UP000663829"/>
    </source>
</evidence>
<evidence type="ECO:0000313" key="5">
    <source>
        <dbReference type="EMBL" id="CAF3936165.1"/>
    </source>
</evidence>